<evidence type="ECO:0000313" key="2">
    <source>
        <dbReference type="EMBL" id="MBB4002375.1"/>
    </source>
</evidence>
<dbReference type="AlphaFoldDB" id="A0A7W6MNY5"/>
<dbReference type="Proteomes" id="UP000588647">
    <property type="component" value="Unassembled WGS sequence"/>
</dbReference>
<evidence type="ECO:0000256" key="1">
    <source>
        <dbReference type="SAM" id="MobiDB-lite"/>
    </source>
</evidence>
<dbReference type="EMBL" id="JACIEM010000001">
    <property type="protein sequence ID" value="MBB4002375.1"/>
    <property type="molecule type" value="Genomic_DNA"/>
</dbReference>
<sequence length="42" mass="4185">MTVSRLSTQATDRCATGSNSEEATTPSGGIVPGQTDDGGQSN</sequence>
<keyword evidence="3" id="KW-1185">Reference proteome</keyword>
<accession>A0A7W6MNY5</accession>
<proteinExistence type="predicted"/>
<gene>
    <name evidence="2" type="ORF">GGR03_001422</name>
</gene>
<evidence type="ECO:0000313" key="3">
    <source>
        <dbReference type="Proteomes" id="UP000588647"/>
    </source>
</evidence>
<comment type="caution">
    <text evidence="2">The sequence shown here is derived from an EMBL/GenBank/DDBJ whole genome shotgun (WGS) entry which is preliminary data.</text>
</comment>
<organism evidence="2 3">
    <name type="scientific">Aurantimonas endophytica</name>
    <dbReference type="NCBI Taxonomy" id="1522175"/>
    <lineage>
        <taxon>Bacteria</taxon>
        <taxon>Pseudomonadati</taxon>
        <taxon>Pseudomonadota</taxon>
        <taxon>Alphaproteobacteria</taxon>
        <taxon>Hyphomicrobiales</taxon>
        <taxon>Aurantimonadaceae</taxon>
        <taxon>Aurantimonas</taxon>
    </lineage>
</organism>
<dbReference type="RefSeq" id="WP_281378957.1">
    <property type="nucleotide sequence ID" value="NZ_JACIEM010000001.1"/>
</dbReference>
<feature type="region of interest" description="Disordered" evidence="1">
    <location>
        <begin position="1"/>
        <end position="42"/>
    </location>
</feature>
<name>A0A7W6MNY5_9HYPH</name>
<reference evidence="2 3" key="1">
    <citation type="submission" date="2020-08" db="EMBL/GenBank/DDBJ databases">
        <title>Genomic Encyclopedia of Type Strains, Phase IV (KMG-IV): sequencing the most valuable type-strain genomes for metagenomic binning, comparative biology and taxonomic classification.</title>
        <authorList>
            <person name="Goeker M."/>
        </authorList>
    </citation>
    <scope>NUCLEOTIDE SEQUENCE [LARGE SCALE GENOMIC DNA]</scope>
    <source>
        <strain evidence="2 3">DSM 103570</strain>
    </source>
</reference>
<protein>
    <submittedName>
        <fullName evidence="2">Uncharacterized protein</fullName>
    </submittedName>
</protein>
<feature type="compositionally biased region" description="Polar residues" evidence="1">
    <location>
        <begin position="1"/>
        <end position="27"/>
    </location>
</feature>